<name>A0A921LCG7_9BACT</name>
<proteinExistence type="predicted"/>
<feature type="active site" description="Nucleophile" evidence="4">
    <location>
        <position position="50"/>
    </location>
</feature>
<dbReference type="PROSITE" id="PS51635">
    <property type="entry name" value="PNPLA"/>
    <property type="match status" value="1"/>
</dbReference>
<reference evidence="7 9" key="3">
    <citation type="journal article" date="2021" name="Sci. Rep.">
        <title>The distribution of antibiotic resistance genes in chicken gut microbiota commensals.</title>
        <authorList>
            <person name="Juricova H."/>
            <person name="Matiasovicova J."/>
            <person name="Kubasova T."/>
            <person name="Cejkova D."/>
            <person name="Rychlik I."/>
        </authorList>
    </citation>
    <scope>NUCLEOTIDE SEQUENCE [LARGE SCALE GENOMIC DNA]</scope>
    <source>
        <strain evidence="7 9">An772</strain>
    </source>
</reference>
<evidence type="ECO:0000313" key="8">
    <source>
        <dbReference type="Proteomes" id="UP000717835"/>
    </source>
</evidence>
<comment type="caution">
    <text evidence="6">The sequence shown here is derived from an EMBL/GenBank/DDBJ whole genome shotgun (WGS) entry which is preliminary data.</text>
</comment>
<reference evidence="7" key="1">
    <citation type="submission" date="2020-08" db="EMBL/GenBank/DDBJ databases">
        <authorList>
            <person name="Cejkova D."/>
            <person name="Kubasova T."/>
            <person name="Jahodarova E."/>
            <person name="Rychlik I."/>
        </authorList>
    </citation>
    <scope>NUCLEOTIDE SEQUENCE</scope>
    <source>
        <strain evidence="7">An772</strain>
    </source>
</reference>
<reference evidence="6" key="2">
    <citation type="journal article" date="2021" name="PeerJ">
        <title>Extensive microbial diversity within the chicken gut microbiome revealed by metagenomics and culture.</title>
        <authorList>
            <person name="Gilroy R."/>
            <person name="Ravi A."/>
            <person name="Getino M."/>
            <person name="Pursley I."/>
            <person name="Horton D.L."/>
            <person name="Alikhan N.F."/>
            <person name="Baker D."/>
            <person name="Gharbi K."/>
            <person name="Hall N."/>
            <person name="Watson M."/>
            <person name="Adriaenssens E.M."/>
            <person name="Foster-Nyarko E."/>
            <person name="Jarju S."/>
            <person name="Secka A."/>
            <person name="Antonio M."/>
            <person name="Oren A."/>
            <person name="Chaudhuri R.R."/>
            <person name="La Ragione R."/>
            <person name="Hildebrand F."/>
            <person name="Pallen M.J."/>
        </authorList>
    </citation>
    <scope>NUCLEOTIDE SEQUENCE</scope>
    <source>
        <strain evidence="6">CHK55-1828</strain>
    </source>
</reference>
<dbReference type="Pfam" id="PF01734">
    <property type="entry name" value="Patatin"/>
    <property type="match status" value="1"/>
</dbReference>
<dbReference type="PANTHER" id="PTHR14226">
    <property type="entry name" value="NEUROPATHY TARGET ESTERASE/SWISS CHEESE D.MELANOGASTER"/>
    <property type="match status" value="1"/>
</dbReference>
<accession>A0A921LCG7</accession>
<dbReference type="CDD" id="cd07205">
    <property type="entry name" value="Pat_PNPLA6_PNPLA7_NTE1_like"/>
    <property type="match status" value="1"/>
</dbReference>
<dbReference type="PANTHER" id="PTHR14226:SF78">
    <property type="entry name" value="SLR0060 PROTEIN"/>
    <property type="match status" value="1"/>
</dbReference>
<evidence type="ECO:0000259" key="5">
    <source>
        <dbReference type="PROSITE" id="PS51635"/>
    </source>
</evidence>
<dbReference type="OrthoDB" id="9770965at2"/>
<reference evidence="6" key="4">
    <citation type="submission" date="2021-09" db="EMBL/GenBank/DDBJ databases">
        <authorList>
            <person name="Gilroy R."/>
        </authorList>
    </citation>
    <scope>NUCLEOTIDE SEQUENCE</scope>
    <source>
        <strain evidence="6">CHK55-1828</strain>
    </source>
</reference>
<feature type="domain" description="PNPLA" evidence="5">
    <location>
        <begin position="17"/>
        <end position="175"/>
    </location>
</feature>
<evidence type="ECO:0000256" key="1">
    <source>
        <dbReference type="ARBA" id="ARBA00022801"/>
    </source>
</evidence>
<keyword evidence="2 4" id="KW-0442">Lipid degradation</keyword>
<evidence type="ECO:0000256" key="3">
    <source>
        <dbReference type="ARBA" id="ARBA00023098"/>
    </source>
</evidence>
<sequence length="275" mass="30822">MEATANSYFKTKYPTGFALSGGFIKGFAHLGVMQALLEHDIRPDILSGVSAGALAGVFYADGNEPHEVLKYFAGHKFQDLTKLVIPKVGLFELDEFIDFLRSNLKAQRLEELKTPLIVTATDLDHGRLVHFHKGDIAERIAASCCMPVLFEPVCINGTNYVDGGVLMNLPVTIIRRLCEKVVAINVSPLMATKYKKNIVSIAMRSYNFMFRSNTFPEREKADLLIEPYNLAGYSNRELEKAEEIFMQGYNTARDTIARLLEEKGSIWKTETSTLE</sequence>
<keyword evidence="1 4" id="KW-0378">Hydrolase</keyword>
<evidence type="ECO:0000256" key="2">
    <source>
        <dbReference type="ARBA" id="ARBA00022963"/>
    </source>
</evidence>
<feature type="short sequence motif" description="DGA/G" evidence="4">
    <location>
        <begin position="162"/>
        <end position="164"/>
    </location>
</feature>
<dbReference type="GO" id="GO:0016042">
    <property type="term" value="P:lipid catabolic process"/>
    <property type="evidence" value="ECO:0007669"/>
    <property type="project" value="UniProtKB-UniRule"/>
</dbReference>
<evidence type="ECO:0000313" key="9">
    <source>
        <dbReference type="Proteomes" id="UP000766986"/>
    </source>
</evidence>
<dbReference type="SUPFAM" id="SSF52151">
    <property type="entry name" value="FabD/lysophospholipase-like"/>
    <property type="match status" value="1"/>
</dbReference>
<comment type="caution">
    <text evidence="4">Lacks conserved residue(s) required for the propagation of feature annotation.</text>
</comment>
<dbReference type="Gene3D" id="3.40.1090.10">
    <property type="entry name" value="Cytosolic phospholipase A2 catalytic domain"/>
    <property type="match status" value="1"/>
</dbReference>
<dbReference type="EMBL" id="DYVX01000059">
    <property type="protein sequence ID" value="HJF92213.1"/>
    <property type="molecule type" value="Genomic_DNA"/>
</dbReference>
<dbReference type="InterPro" id="IPR002641">
    <property type="entry name" value="PNPLA_dom"/>
</dbReference>
<feature type="active site" description="Proton acceptor" evidence="4">
    <location>
        <position position="162"/>
    </location>
</feature>
<dbReference type="RefSeq" id="WP_022020538.1">
    <property type="nucleotide sequence ID" value="NZ_CAUDDV010000013.1"/>
</dbReference>
<dbReference type="InterPro" id="IPR016035">
    <property type="entry name" value="Acyl_Trfase/lysoPLipase"/>
</dbReference>
<dbReference type="InterPro" id="IPR050301">
    <property type="entry name" value="NTE"/>
</dbReference>
<dbReference type="GO" id="GO:0016787">
    <property type="term" value="F:hydrolase activity"/>
    <property type="evidence" value="ECO:0007669"/>
    <property type="project" value="UniProtKB-UniRule"/>
</dbReference>
<dbReference type="EMBL" id="JACLYZ010000011">
    <property type="protein sequence ID" value="MBM6734933.1"/>
    <property type="molecule type" value="Genomic_DNA"/>
</dbReference>
<keyword evidence="3 4" id="KW-0443">Lipid metabolism</keyword>
<dbReference type="Proteomes" id="UP000717835">
    <property type="component" value="Unassembled WGS sequence"/>
</dbReference>
<evidence type="ECO:0000313" key="7">
    <source>
        <dbReference type="EMBL" id="MBM6734933.1"/>
    </source>
</evidence>
<feature type="short sequence motif" description="GXSXG" evidence="4">
    <location>
        <begin position="48"/>
        <end position="52"/>
    </location>
</feature>
<keyword evidence="9" id="KW-1185">Reference proteome</keyword>
<dbReference type="AlphaFoldDB" id="A0A921LCG7"/>
<organism evidence="6 8">
    <name type="scientific">Mediterranea massiliensis</name>
    <dbReference type="NCBI Taxonomy" id="1841865"/>
    <lineage>
        <taxon>Bacteria</taxon>
        <taxon>Pseudomonadati</taxon>
        <taxon>Bacteroidota</taxon>
        <taxon>Bacteroidia</taxon>
        <taxon>Bacteroidales</taxon>
        <taxon>Bacteroidaceae</taxon>
        <taxon>Mediterranea</taxon>
    </lineage>
</organism>
<evidence type="ECO:0000313" key="6">
    <source>
        <dbReference type="EMBL" id="HJF92213.1"/>
    </source>
</evidence>
<evidence type="ECO:0000256" key="4">
    <source>
        <dbReference type="PROSITE-ProRule" id="PRU01161"/>
    </source>
</evidence>
<dbReference type="Proteomes" id="UP000766986">
    <property type="component" value="Unassembled WGS sequence"/>
</dbReference>
<gene>
    <name evidence="7" type="ORF">H7U35_06830</name>
    <name evidence="6" type="ORF">K8W02_07500</name>
</gene>
<protein>
    <submittedName>
        <fullName evidence="6">Patatin-like phospholipase family protein</fullName>
    </submittedName>
</protein>